<sequence>MFLKPKRLSFKTAVKLRLYHLFRRFLNISFSESYSQLGEDIAIKHILFEFLNTNRGVYVDVGCNHPILYSNSFKFYLLNWRGITIDLNKKLVSLHKIERKDDIQVVSAVSDVVREVAVYEFESDLVNSIDEDFYNHNKEFFKTKNTSNKVVTKTLTQILDETSVEKVDLLLIDVEGHDLNVLKSLDLDKYRPKLIVVEVHDFDLGSSSQHPLVNYLTNKHYKMIGYLIANGYFIDERL</sequence>
<dbReference type="GO" id="GO:0008168">
    <property type="term" value="F:methyltransferase activity"/>
    <property type="evidence" value="ECO:0007669"/>
    <property type="project" value="UniProtKB-KW"/>
</dbReference>
<dbReference type="RefSeq" id="WP_219877107.1">
    <property type="nucleotide sequence ID" value="NZ_JAHYXK010000006.1"/>
</dbReference>
<evidence type="ECO:0000313" key="3">
    <source>
        <dbReference type="Proteomes" id="UP000813018"/>
    </source>
</evidence>
<keyword evidence="3" id="KW-1185">Reference proteome</keyword>
<gene>
    <name evidence="2" type="ORF">K0O23_09075</name>
</gene>
<dbReference type="InterPro" id="IPR053202">
    <property type="entry name" value="EGF_Rcpt_Signaling_Reg"/>
</dbReference>
<proteinExistence type="predicted"/>
<feature type="domain" description="Methyltransferase FkbM" evidence="1">
    <location>
        <begin position="60"/>
        <end position="223"/>
    </location>
</feature>
<dbReference type="PANTHER" id="PTHR34009">
    <property type="entry name" value="PROTEIN STAR"/>
    <property type="match status" value="1"/>
</dbReference>
<dbReference type="InterPro" id="IPR029063">
    <property type="entry name" value="SAM-dependent_MTases_sf"/>
</dbReference>
<name>A0ABS7CTN7_9BACT</name>
<dbReference type="Proteomes" id="UP000813018">
    <property type="component" value="Unassembled WGS sequence"/>
</dbReference>
<dbReference type="GO" id="GO:0032259">
    <property type="term" value="P:methylation"/>
    <property type="evidence" value="ECO:0007669"/>
    <property type="project" value="UniProtKB-KW"/>
</dbReference>
<reference evidence="2 3" key="1">
    <citation type="journal article" date="2016" name="Int. J. Syst. Evol. Microbiol.">
        <title>Pontibacter aydingkolensis sp. nov., isolated from soil of a salt lake.</title>
        <authorList>
            <person name="Osman G."/>
            <person name="Zhang T."/>
            <person name="Lou K."/>
            <person name="Gao Y."/>
            <person name="Chang W."/>
            <person name="Lin Q."/>
            <person name="Yang H.M."/>
            <person name="Huo X.D."/>
            <person name="Wang N."/>
        </authorList>
    </citation>
    <scope>NUCLEOTIDE SEQUENCE [LARGE SCALE GENOMIC DNA]</scope>
    <source>
        <strain evidence="2 3">KACC 19255</strain>
    </source>
</reference>
<protein>
    <submittedName>
        <fullName evidence="2">FkbM family methyltransferase</fullName>
    </submittedName>
</protein>
<comment type="caution">
    <text evidence="2">The sequence shown here is derived from an EMBL/GenBank/DDBJ whole genome shotgun (WGS) entry which is preliminary data.</text>
</comment>
<dbReference type="Gene3D" id="3.40.50.150">
    <property type="entry name" value="Vaccinia Virus protein VP39"/>
    <property type="match status" value="1"/>
</dbReference>
<organism evidence="2 3">
    <name type="scientific">Pontibacter aydingkolensis</name>
    <dbReference type="NCBI Taxonomy" id="1911536"/>
    <lineage>
        <taxon>Bacteria</taxon>
        <taxon>Pseudomonadati</taxon>
        <taxon>Bacteroidota</taxon>
        <taxon>Cytophagia</taxon>
        <taxon>Cytophagales</taxon>
        <taxon>Hymenobacteraceae</taxon>
        <taxon>Pontibacter</taxon>
    </lineage>
</organism>
<accession>A0ABS7CTN7</accession>
<dbReference type="Pfam" id="PF05050">
    <property type="entry name" value="Methyltransf_21"/>
    <property type="match status" value="1"/>
</dbReference>
<evidence type="ECO:0000259" key="1">
    <source>
        <dbReference type="Pfam" id="PF05050"/>
    </source>
</evidence>
<keyword evidence="2" id="KW-0489">Methyltransferase</keyword>
<evidence type="ECO:0000313" key="2">
    <source>
        <dbReference type="EMBL" id="MBW7467219.1"/>
    </source>
</evidence>
<dbReference type="PANTHER" id="PTHR34009:SF2">
    <property type="entry name" value="PROTEIN STAR"/>
    <property type="match status" value="1"/>
</dbReference>
<dbReference type="SUPFAM" id="SSF53335">
    <property type="entry name" value="S-adenosyl-L-methionine-dependent methyltransferases"/>
    <property type="match status" value="1"/>
</dbReference>
<dbReference type="EMBL" id="JAHYXK010000006">
    <property type="protein sequence ID" value="MBW7467219.1"/>
    <property type="molecule type" value="Genomic_DNA"/>
</dbReference>
<keyword evidence="2" id="KW-0808">Transferase</keyword>
<dbReference type="InterPro" id="IPR006342">
    <property type="entry name" value="FkbM_mtfrase"/>
</dbReference>